<accession>A0A9D2SNP5</accession>
<proteinExistence type="inferred from homology"/>
<comment type="subcellular location">
    <subcellularLocation>
        <location evidence="1">Membrane</location>
        <topology evidence="1">Multi-pass membrane protein</topology>
    </subcellularLocation>
</comment>
<reference evidence="8" key="1">
    <citation type="journal article" date="2021" name="PeerJ">
        <title>Extensive microbial diversity within the chicken gut microbiome revealed by metagenomics and culture.</title>
        <authorList>
            <person name="Gilroy R."/>
            <person name="Ravi A."/>
            <person name="Getino M."/>
            <person name="Pursley I."/>
            <person name="Horton D.L."/>
            <person name="Alikhan N.F."/>
            <person name="Baker D."/>
            <person name="Gharbi K."/>
            <person name="Hall N."/>
            <person name="Watson M."/>
            <person name="Adriaenssens E.M."/>
            <person name="Foster-Nyarko E."/>
            <person name="Jarju S."/>
            <person name="Secka A."/>
            <person name="Antonio M."/>
            <person name="Oren A."/>
            <person name="Chaudhuri R.R."/>
            <person name="La Ragione R."/>
            <person name="Hildebrand F."/>
            <person name="Pallen M.J."/>
        </authorList>
    </citation>
    <scope>NUCLEOTIDE SEQUENCE</scope>
    <source>
        <strain evidence="8">CHK185-5351</strain>
    </source>
</reference>
<keyword evidence="4 6" id="KW-1133">Transmembrane helix</keyword>
<evidence type="ECO:0000313" key="8">
    <source>
        <dbReference type="EMBL" id="HJC15628.1"/>
    </source>
</evidence>
<dbReference type="PANTHER" id="PTHR38459">
    <property type="entry name" value="PROPHAGE BACTOPRENOL-LINKED GLUCOSE TRANSLOCASE HOMOLOG"/>
    <property type="match status" value="1"/>
</dbReference>
<dbReference type="AlphaFoldDB" id="A0A9D2SNP5"/>
<dbReference type="Proteomes" id="UP000823849">
    <property type="component" value="Unassembled WGS sequence"/>
</dbReference>
<comment type="similarity">
    <text evidence="2">Belongs to the GtrA family.</text>
</comment>
<sequence length="149" mass="17119">MIHRIKSLFQTEAVSYLFWGGAATVVNWIVYTAMSFLTPCSMMVCNLAAWLAAVLFAYLTNRCFVFRSRAHRPPEIFREFFLFLGARIFTGLFEIFLPSLLFRLGVTSALFGIEGFWAKAIVTILIILMNYILSKRIVFRKASEKHSET</sequence>
<evidence type="ECO:0000256" key="2">
    <source>
        <dbReference type="ARBA" id="ARBA00009399"/>
    </source>
</evidence>
<dbReference type="InterPro" id="IPR007267">
    <property type="entry name" value="GtrA_DPMS_TM"/>
</dbReference>
<dbReference type="PANTHER" id="PTHR38459:SF5">
    <property type="entry name" value="CELL WALL TEICHOIC ACID GLYCOSYLATION PROTEIN GTCA"/>
    <property type="match status" value="1"/>
</dbReference>
<dbReference type="GO" id="GO:0005886">
    <property type="term" value="C:plasma membrane"/>
    <property type="evidence" value="ECO:0007669"/>
    <property type="project" value="TreeGrafter"/>
</dbReference>
<evidence type="ECO:0000259" key="7">
    <source>
        <dbReference type="Pfam" id="PF04138"/>
    </source>
</evidence>
<reference evidence="8" key="2">
    <citation type="submission" date="2021-04" db="EMBL/GenBank/DDBJ databases">
        <authorList>
            <person name="Gilroy R."/>
        </authorList>
    </citation>
    <scope>NUCLEOTIDE SEQUENCE</scope>
    <source>
        <strain evidence="8">CHK185-5351</strain>
    </source>
</reference>
<feature type="domain" description="GtrA/DPMS transmembrane" evidence="7">
    <location>
        <begin position="16"/>
        <end position="139"/>
    </location>
</feature>
<dbReference type="Pfam" id="PF04138">
    <property type="entry name" value="GtrA_DPMS_TM"/>
    <property type="match status" value="1"/>
</dbReference>
<dbReference type="GO" id="GO:0000271">
    <property type="term" value="P:polysaccharide biosynthetic process"/>
    <property type="evidence" value="ECO:0007669"/>
    <property type="project" value="InterPro"/>
</dbReference>
<feature type="transmembrane region" description="Helical" evidence="6">
    <location>
        <begin position="80"/>
        <end position="104"/>
    </location>
</feature>
<protein>
    <submittedName>
        <fullName evidence="8">GtrA family protein</fullName>
    </submittedName>
</protein>
<feature type="transmembrane region" description="Helical" evidence="6">
    <location>
        <begin position="116"/>
        <end position="133"/>
    </location>
</feature>
<evidence type="ECO:0000256" key="4">
    <source>
        <dbReference type="ARBA" id="ARBA00022989"/>
    </source>
</evidence>
<gene>
    <name evidence="8" type="ORF">H9705_07365</name>
</gene>
<evidence type="ECO:0000256" key="5">
    <source>
        <dbReference type="ARBA" id="ARBA00023136"/>
    </source>
</evidence>
<evidence type="ECO:0000256" key="6">
    <source>
        <dbReference type="SAM" id="Phobius"/>
    </source>
</evidence>
<dbReference type="InterPro" id="IPR051401">
    <property type="entry name" value="GtrA_CellWall_Glycosyl"/>
</dbReference>
<evidence type="ECO:0000313" key="9">
    <source>
        <dbReference type="Proteomes" id="UP000823849"/>
    </source>
</evidence>
<organism evidence="8 9">
    <name type="scientific">Candidatus Fusicatenibacter intestinigallinarum</name>
    <dbReference type="NCBI Taxonomy" id="2838598"/>
    <lineage>
        <taxon>Bacteria</taxon>
        <taxon>Bacillati</taxon>
        <taxon>Bacillota</taxon>
        <taxon>Clostridia</taxon>
        <taxon>Lachnospirales</taxon>
        <taxon>Lachnospiraceae</taxon>
        <taxon>Fusicatenibacter</taxon>
    </lineage>
</organism>
<feature type="transmembrane region" description="Helical" evidence="6">
    <location>
        <begin position="12"/>
        <end position="30"/>
    </location>
</feature>
<keyword evidence="5 6" id="KW-0472">Membrane</keyword>
<feature type="transmembrane region" description="Helical" evidence="6">
    <location>
        <begin position="36"/>
        <end position="59"/>
    </location>
</feature>
<evidence type="ECO:0000256" key="1">
    <source>
        <dbReference type="ARBA" id="ARBA00004141"/>
    </source>
</evidence>
<name>A0A9D2SNP5_9FIRM</name>
<comment type="caution">
    <text evidence="8">The sequence shown here is derived from an EMBL/GenBank/DDBJ whole genome shotgun (WGS) entry which is preliminary data.</text>
</comment>
<dbReference type="EMBL" id="DWWU01000031">
    <property type="protein sequence ID" value="HJC15628.1"/>
    <property type="molecule type" value="Genomic_DNA"/>
</dbReference>
<keyword evidence="3 6" id="KW-0812">Transmembrane</keyword>
<evidence type="ECO:0000256" key="3">
    <source>
        <dbReference type="ARBA" id="ARBA00022692"/>
    </source>
</evidence>